<feature type="transmembrane region" description="Helical" evidence="1">
    <location>
        <begin position="56"/>
        <end position="80"/>
    </location>
</feature>
<keyword evidence="1" id="KW-1133">Transmembrane helix</keyword>
<comment type="caution">
    <text evidence="2">The sequence shown here is derived from an EMBL/GenBank/DDBJ whole genome shotgun (WGS) entry which is preliminary data.</text>
</comment>
<sequence>MAPFLAFRVARGAKSSGRRIIAGVGLFLAIVFAWLAGTFLGTAAGALLILLKVGTFWGLAFFIGTALSVTLSVAFSILVLNATAWIFLHMSSEEVVAYLRDLSKE</sequence>
<protein>
    <submittedName>
        <fullName evidence="2">Uncharacterized protein</fullName>
    </submittedName>
</protein>
<dbReference type="AlphaFoldDB" id="A0A014NLP4"/>
<organism evidence="2 3">
    <name type="scientific">Comamonas aquatica DA1877</name>
    <dbReference type="NCBI Taxonomy" id="1457173"/>
    <lineage>
        <taxon>Bacteria</taxon>
        <taxon>Pseudomonadati</taxon>
        <taxon>Pseudomonadota</taxon>
        <taxon>Betaproteobacteria</taxon>
        <taxon>Burkholderiales</taxon>
        <taxon>Comamonadaceae</taxon>
        <taxon>Comamonas</taxon>
    </lineage>
</organism>
<proteinExistence type="predicted"/>
<keyword evidence="3" id="KW-1185">Reference proteome</keyword>
<keyword evidence="1" id="KW-0812">Transmembrane</keyword>
<evidence type="ECO:0000313" key="3">
    <source>
        <dbReference type="Proteomes" id="UP000020766"/>
    </source>
</evidence>
<gene>
    <name evidence="2" type="ORF">AX13_17050</name>
</gene>
<name>A0A014NLP4_9BURK</name>
<feature type="transmembrane region" description="Helical" evidence="1">
    <location>
        <begin position="20"/>
        <end position="50"/>
    </location>
</feature>
<keyword evidence="1" id="KW-0472">Membrane</keyword>
<reference evidence="2 3" key="1">
    <citation type="submission" date="2014-01" db="EMBL/GenBank/DDBJ databases">
        <title>Interspecies Systems Biology Uncovers Metabolites Affecting C. elegans Gene Expression and Life History Traits.</title>
        <authorList>
            <person name="Watson E."/>
            <person name="Macneil L.T."/>
            <person name="Ritter A.D."/>
            <person name="Yilmaz L.S."/>
            <person name="Rosebrock A.P."/>
            <person name="Caudy A.A."/>
            <person name="Walhout A.J."/>
        </authorList>
    </citation>
    <scope>NUCLEOTIDE SEQUENCE [LARGE SCALE GENOMIC DNA]</scope>
    <source>
        <strain evidence="2 3">DA1877</strain>
    </source>
</reference>
<evidence type="ECO:0000313" key="2">
    <source>
        <dbReference type="EMBL" id="EXU80403.1"/>
    </source>
</evidence>
<accession>A0A014NLP4</accession>
<dbReference type="EMBL" id="JBOK01000008">
    <property type="protein sequence ID" value="EXU80403.1"/>
    <property type="molecule type" value="Genomic_DNA"/>
</dbReference>
<dbReference type="Proteomes" id="UP000020766">
    <property type="component" value="Unassembled WGS sequence"/>
</dbReference>
<evidence type="ECO:0000256" key="1">
    <source>
        <dbReference type="SAM" id="Phobius"/>
    </source>
</evidence>